<keyword evidence="1" id="KW-0175">Coiled coil</keyword>
<evidence type="ECO:0008006" key="5">
    <source>
        <dbReference type="Google" id="ProtNLM"/>
    </source>
</evidence>
<dbReference type="RefSeq" id="WP_209490236.1">
    <property type="nucleotide sequence ID" value="NZ_JAGGLC010000001.1"/>
</dbReference>
<evidence type="ECO:0000256" key="2">
    <source>
        <dbReference type="SAM" id="MobiDB-lite"/>
    </source>
</evidence>
<organism evidence="3 4">
    <name type="scientific">Halolamina salifodinae</name>
    <dbReference type="NCBI Taxonomy" id="1202767"/>
    <lineage>
        <taxon>Archaea</taxon>
        <taxon>Methanobacteriati</taxon>
        <taxon>Methanobacteriota</taxon>
        <taxon>Stenosarchaea group</taxon>
        <taxon>Halobacteria</taxon>
        <taxon>Halobacteriales</taxon>
        <taxon>Haloferacaceae</taxon>
    </lineage>
</organism>
<dbReference type="InterPro" id="IPR055766">
    <property type="entry name" value="DUF7342"/>
</dbReference>
<keyword evidence="4" id="KW-1185">Reference proteome</keyword>
<dbReference type="Pfam" id="PF24033">
    <property type="entry name" value="DUF7342"/>
    <property type="match status" value="1"/>
</dbReference>
<proteinExistence type="predicted"/>
<sequence length="181" mass="20289">MSETESTWPDGTDAAARVRHVASTRTEPRNAGWIADEADVSRDTAVKYLTRMVEQGDLKTVETEHGTAYKPDEMTQFLDEVRRLAEERSVDELTRELDAIAEEMDGWRELYGVESLSGLRRSVGRDDLTATERRERLDTVAEWEYDVEIREAIRLAISLQESLATLEPLGDGSTGPVAESG</sequence>
<comment type="caution">
    <text evidence="3">The sequence shown here is derived from an EMBL/GenBank/DDBJ whole genome shotgun (WGS) entry which is preliminary data.</text>
</comment>
<dbReference type="AlphaFoldDB" id="A0A8T4GVJ1"/>
<protein>
    <recommendedName>
        <fullName evidence="5">Sugar-specific transcriptional regulator TrmB</fullName>
    </recommendedName>
</protein>
<dbReference type="Proteomes" id="UP000823736">
    <property type="component" value="Unassembled WGS sequence"/>
</dbReference>
<evidence type="ECO:0000256" key="1">
    <source>
        <dbReference type="SAM" id="Coils"/>
    </source>
</evidence>
<reference evidence="3" key="1">
    <citation type="submission" date="2021-03" db="EMBL/GenBank/DDBJ databases">
        <title>Genomic Encyclopedia of Type Strains, Phase IV (KMG-IV): sequencing the most valuable type-strain genomes for metagenomic binning, comparative biology and taxonomic classification.</title>
        <authorList>
            <person name="Goeker M."/>
        </authorList>
    </citation>
    <scope>NUCLEOTIDE SEQUENCE</scope>
    <source>
        <strain evidence="3">DSM 26232</strain>
    </source>
</reference>
<evidence type="ECO:0000313" key="3">
    <source>
        <dbReference type="EMBL" id="MBP1986083.1"/>
    </source>
</evidence>
<feature type="coiled-coil region" evidence="1">
    <location>
        <begin position="83"/>
        <end position="110"/>
    </location>
</feature>
<evidence type="ECO:0000313" key="4">
    <source>
        <dbReference type="Proteomes" id="UP000823736"/>
    </source>
</evidence>
<accession>A0A8T4GVJ1</accession>
<dbReference type="EMBL" id="JAGGLC010000001">
    <property type="protein sequence ID" value="MBP1986083.1"/>
    <property type="molecule type" value="Genomic_DNA"/>
</dbReference>
<dbReference type="OrthoDB" id="183382at2157"/>
<name>A0A8T4GVJ1_9EURY</name>
<feature type="region of interest" description="Disordered" evidence="2">
    <location>
        <begin position="1"/>
        <end position="28"/>
    </location>
</feature>
<gene>
    <name evidence="3" type="ORF">J2753_000556</name>
</gene>